<protein>
    <submittedName>
        <fullName evidence="1">3407_t:CDS:1</fullName>
    </submittedName>
</protein>
<accession>A0ACA9P6W5</accession>
<proteinExistence type="predicted"/>
<name>A0ACA9P6W5_9GLOM</name>
<dbReference type="Proteomes" id="UP000789702">
    <property type="component" value="Unassembled WGS sequence"/>
</dbReference>
<evidence type="ECO:0000313" key="2">
    <source>
        <dbReference type="Proteomes" id="UP000789702"/>
    </source>
</evidence>
<reference evidence="1" key="1">
    <citation type="submission" date="2021-06" db="EMBL/GenBank/DDBJ databases">
        <authorList>
            <person name="Kallberg Y."/>
            <person name="Tangrot J."/>
            <person name="Rosling A."/>
        </authorList>
    </citation>
    <scope>NUCLEOTIDE SEQUENCE</scope>
    <source>
        <strain evidence="1">IL203A</strain>
    </source>
</reference>
<dbReference type="EMBL" id="CAJVPU010024878">
    <property type="protein sequence ID" value="CAG8694019.1"/>
    <property type="molecule type" value="Genomic_DNA"/>
</dbReference>
<keyword evidence="2" id="KW-1185">Reference proteome</keyword>
<sequence length="52" mass="5796">FLILLFQYTMPRDMSLLTTPVTNNFSLGCCTCLTNTSINLSFLSEITRASCV</sequence>
<gene>
    <name evidence="1" type="ORF">DHETER_LOCUS11401</name>
</gene>
<feature type="non-terminal residue" evidence="1">
    <location>
        <position position="1"/>
    </location>
</feature>
<evidence type="ECO:0000313" key="1">
    <source>
        <dbReference type="EMBL" id="CAG8694019.1"/>
    </source>
</evidence>
<comment type="caution">
    <text evidence="1">The sequence shown here is derived from an EMBL/GenBank/DDBJ whole genome shotgun (WGS) entry which is preliminary data.</text>
</comment>
<organism evidence="1 2">
    <name type="scientific">Dentiscutata heterogama</name>
    <dbReference type="NCBI Taxonomy" id="1316150"/>
    <lineage>
        <taxon>Eukaryota</taxon>
        <taxon>Fungi</taxon>
        <taxon>Fungi incertae sedis</taxon>
        <taxon>Mucoromycota</taxon>
        <taxon>Glomeromycotina</taxon>
        <taxon>Glomeromycetes</taxon>
        <taxon>Diversisporales</taxon>
        <taxon>Gigasporaceae</taxon>
        <taxon>Dentiscutata</taxon>
    </lineage>
</organism>